<keyword evidence="3" id="KW-1185">Reference proteome</keyword>
<sequence length="270" mass="27817">MQSTAPVPPPPGGPVPPSPGGPRPGEPSGEGGGRASARRRLVPAGVACAVAVAAAVTWAAGGFAEAPKQPVEKPGKALNVGLFTVTVRDARIGLVKGVFDSDPKRYLIVRMRVVNNGKETESLGDGGLTDGLAARTKAGKWLEPDQVEGLAGGAKTDTVQPGLPVEASAMWKAGPADAPRRFTIGLRKWEYRTGFTDVSYNWLPDKEDGKLAARMTLPVAAAAPAATPAPTPTLFPTQAAHPTATARPTGTARPPAQRTRPALPRPTASP</sequence>
<feature type="compositionally biased region" description="Pro residues" evidence="1">
    <location>
        <begin position="1"/>
        <end position="25"/>
    </location>
</feature>
<name>A0A6I4ME77_9ACTN</name>
<evidence type="ECO:0008006" key="4">
    <source>
        <dbReference type="Google" id="ProtNLM"/>
    </source>
</evidence>
<dbReference type="Proteomes" id="UP000462055">
    <property type="component" value="Unassembled WGS sequence"/>
</dbReference>
<evidence type="ECO:0000313" key="3">
    <source>
        <dbReference type="Proteomes" id="UP000462055"/>
    </source>
</evidence>
<gene>
    <name evidence="2" type="ORF">F8568_029895</name>
</gene>
<reference evidence="2" key="1">
    <citation type="submission" date="2019-12" db="EMBL/GenBank/DDBJ databases">
        <title>Actinomadura physcomitrii sp. nov., a novel actinomycete isolated from moss [Physcomitrium sphaericum (Ludw) Fuernr].</title>
        <authorList>
            <person name="Zhuang X."/>
        </authorList>
    </citation>
    <scope>NUCLEOTIDE SEQUENCE [LARGE SCALE GENOMIC DNA]</scope>
    <source>
        <strain evidence="2">LD22</strain>
    </source>
</reference>
<organism evidence="2 3">
    <name type="scientific">Actinomadura physcomitrii</name>
    <dbReference type="NCBI Taxonomy" id="2650748"/>
    <lineage>
        <taxon>Bacteria</taxon>
        <taxon>Bacillati</taxon>
        <taxon>Actinomycetota</taxon>
        <taxon>Actinomycetes</taxon>
        <taxon>Streptosporangiales</taxon>
        <taxon>Thermomonosporaceae</taxon>
        <taxon>Actinomadura</taxon>
    </lineage>
</organism>
<dbReference type="RefSeq" id="WP_151597033.1">
    <property type="nucleotide sequence ID" value="NZ_WBMS02000028.1"/>
</dbReference>
<evidence type="ECO:0000313" key="2">
    <source>
        <dbReference type="EMBL" id="MWA04518.1"/>
    </source>
</evidence>
<comment type="caution">
    <text evidence="2">The sequence shown here is derived from an EMBL/GenBank/DDBJ whole genome shotgun (WGS) entry which is preliminary data.</text>
</comment>
<feature type="region of interest" description="Disordered" evidence="1">
    <location>
        <begin position="1"/>
        <end position="37"/>
    </location>
</feature>
<protein>
    <recommendedName>
        <fullName evidence="4">DUF4352 domain-containing protein</fullName>
    </recommendedName>
</protein>
<feature type="compositionally biased region" description="Low complexity" evidence="1">
    <location>
        <begin position="234"/>
        <end position="262"/>
    </location>
</feature>
<proteinExistence type="predicted"/>
<dbReference type="EMBL" id="WBMS02000028">
    <property type="protein sequence ID" value="MWA04518.1"/>
    <property type="molecule type" value="Genomic_DNA"/>
</dbReference>
<accession>A0A6I4ME77</accession>
<dbReference type="AlphaFoldDB" id="A0A6I4ME77"/>
<evidence type="ECO:0000256" key="1">
    <source>
        <dbReference type="SAM" id="MobiDB-lite"/>
    </source>
</evidence>
<feature type="region of interest" description="Disordered" evidence="1">
    <location>
        <begin position="224"/>
        <end position="270"/>
    </location>
</feature>